<comment type="caution">
    <text evidence="2">The sequence shown here is derived from an EMBL/GenBank/DDBJ whole genome shotgun (WGS) entry which is preliminary data.</text>
</comment>
<feature type="region of interest" description="Disordered" evidence="1">
    <location>
        <begin position="27"/>
        <end position="46"/>
    </location>
</feature>
<gene>
    <name evidence="2" type="ORF">BUALT_Bualt15G0075700</name>
</gene>
<dbReference type="PANTHER" id="PTHR35167">
    <property type="entry name" value="OS05G0216466 PROTEIN"/>
    <property type="match status" value="1"/>
</dbReference>
<sequence>MDFQFTEPEMDAALLLIQLSGDSAESDGAAAKTVEQSGGEESVGDSYEISSAGELEILPRRKRRFRSIDDIYGTVIKKQAGAVPHGGPIDDRPAVPASFATCYVLCCTQLPRTLSEQDISYTEIVLYPAV</sequence>
<evidence type="ECO:0000256" key="1">
    <source>
        <dbReference type="SAM" id="MobiDB-lite"/>
    </source>
</evidence>
<accession>A0AAV6WF82</accession>
<name>A0AAV6WF82_9LAMI</name>
<keyword evidence="3" id="KW-1185">Reference proteome</keyword>
<evidence type="ECO:0000313" key="3">
    <source>
        <dbReference type="Proteomes" id="UP000826271"/>
    </source>
</evidence>
<dbReference type="AlphaFoldDB" id="A0AAV6WF82"/>
<reference evidence="2" key="1">
    <citation type="submission" date="2019-10" db="EMBL/GenBank/DDBJ databases">
        <authorList>
            <person name="Zhang R."/>
            <person name="Pan Y."/>
            <person name="Wang J."/>
            <person name="Ma R."/>
            <person name="Yu S."/>
        </authorList>
    </citation>
    <scope>NUCLEOTIDE SEQUENCE</scope>
    <source>
        <strain evidence="2">LA-IB0</strain>
        <tissue evidence="2">Leaf</tissue>
    </source>
</reference>
<organism evidence="2 3">
    <name type="scientific">Buddleja alternifolia</name>
    <dbReference type="NCBI Taxonomy" id="168488"/>
    <lineage>
        <taxon>Eukaryota</taxon>
        <taxon>Viridiplantae</taxon>
        <taxon>Streptophyta</taxon>
        <taxon>Embryophyta</taxon>
        <taxon>Tracheophyta</taxon>
        <taxon>Spermatophyta</taxon>
        <taxon>Magnoliopsida</taxon>
        <taxon>eudicotyledons</taxon>
        <taxon>Gunneridae</taxon>
        <taxon>Pentapetalae</taxon>
        <taxon>asterids</taxon>
        <taxon>lamiids</taxon>
        <taxon>Lamiales</taxon>
        <taxon>Scrophulariaceae</taxon>
        <taxon>Buddlejeae</taxon>
        <taxon>Buddleja</taxon>
    </lineage>
</organism>
<dbReference type="EMBL" id="WHWC01000015">
    <property type="protein sequence ID" value="KAG8368724.1"/>
    <property type="molecule type" value="Genomic_DNA"/>
</dbReference>
<dbReference type="Proteomes" id="UP000826271">
    <property type="component" value="Unassembled WGS sequence"/>
</dbReference>
<protein>
    <submittedName>
        <fullName evidence="2">Uncharacterized protein</fullName>
    </submittedName>
</protein>
<dbReference type="PANTHER" id="PTHR35167:SF3">
    <property type="entry name" value="OS05G0216466 PROTEIN"/>
    <property type="match status" value="1"/>
</dbReference>
<evidence type="ECO:0000313" key="2">
    <source>
        <dbReference type="EMBL" id="KAG8368724.1"/>
    </source>
</evidence>
<proteinExistence type="predicted"/>